<feature type="chain" id="PRO_5002167219" evidence="1">
    <location>
        <begin position="21"/>
        <end position="213"/>
    </location>
</feature>
<sequence length="213" mass="24153">MFGYILHLFHILVTLEPVTSYPYQGFIGTTRFSVNLELETQSQSGTLHSRDITNLTLNNSKLYIRFKNPRYDHWSEIECVSNDSGSECQWSGDGTFEKDSFKSNGIIHPCESVGPNYTYEVVAPVVPYREVPSHKVHISSIESSTPYEDRLSSIESIKYSDEIKTIPIDDKWNCYICRAGVCTSNDHSFYDHTSLSETEKLSGSKRSAVTLLT</sequence>
<name>A0A0C2ITL6_THEKT</name>
<keyword evidence="1" id="KW-0732">Signal</keyword>
<comment type="caution">
    <text evidence="2">The sequence shown here is derived from an EMBL/GenBank/DDBJ whole genome shotgun (WGS) entry which is preliminary data.</text>
</comment>
<dbReference type="AlphaFoldDB" id="A0A0C2ITL6"/>
<dbReference type="EMBL" id="JWZT01002710">
    <property type="protein sequence ID" value="KII68779.1"/>
    <property type="molecule type" value="Genomic_DNA"/>
</dbReference>
<feature type="signal peptide" evidence="1">
    <location>
        <begin position="1"/>
        <end position="20"/>
    </location>
</feature>
<evidence type="ECO:0000256" key="1">
    <source>
        <dbReference type="SAM" id="SignalP"/>
    </source>
</evidence>
<keyword evidence="3" id="KW-1185">Reference proteome</keyword>
<proteinExistence type="predicted"/>
<organism evidence="2 3">
    <name type="scientific">Thelohanellus kitauei</name>
    <name type="common">Myxosporean</name>
    <dbReference type="NCBI Taxonomy" id="669202"/>
    <lineage>
        <taxon>Eukaryota</taxon>
        <taxon>Metazoa</taxon>
        <taxon>Cnidaria</taxon>
        <taxon>Myxozoa</taxon>
        <taxon>Myxosporea</taxon>
        <taxon>Bivalvulida</taxon>
        <taxon>Platysporina</taxon>
        <taxon>Myxobolidae</taxon>
        <taxon>Thelohanellus</taxon>
    </lineage>
</organism>
<gene>
    <name evidence="2" type="ORF">RF11_12054</name>
</gene>
<dbReference type="Proteomes" id="UP000031668">
    <property type="component" value="Unassembled WGS sequence"/>
</dbReference>
<evidence type="ECO:0000313" key="3">
    <source>
        <dbReference type="Proteomes" id="UP000031668"/>
    </source>
</evidence>
<protein>
    <submittedName>
        <fullName evidence="2">Uncharacterized protein</fullName>
    </submittedName>
</protein>
<evidence type="ECO:0000313" key="2">
    <source>
        <dbReference type="EMBL" id="KII68779.1"/>
    </source>
</evidence>
<accession>A0A0C2ITL6</accession>
<reference evidence="2 3" key="1">
    <citation type="journal article" date="2014" name="Genome Biol. Evol.">
        <title>The genome of the myxosporean Thelohanellus kitauei shows adaptations to nutrient acquisition within its fish host.</title>
        <authorList>
            <person name="Yang Y."/>
            <person name="Xiong J."/>
            <person name="Zhou Z."/>
            <person name="Huo F."/>
            <person name="Miao W."/>
            <person name="Ran C."/>
            <person name="Liu Y."/>
            <person name="Zhang J."/>
            <person name="Feng J."/>
            <person name="Wang M."/>
            <person name="Wang M."/>
            <person name="Wang L."/>
            <person name="Yao B."/>
        </authorList>
    </citation>
    <scope>NUCLEOTIDE SEQUENCE [LARGE SCALE GENOMIC DNA]</scope>
    <source>
        <strain evidence="2">Wuqing</strain>
    </source>
</reference>